<evidence type="ECO:0000256" key="2">
    <source>
        <dbReference type="ARBA" id="ARBA00022833"/>
    </source>
</evidence>
<name>A0AAV4Q8A1_CAEEX</name>
<feature type="compositionally biased region" description="Low complexity" evidence="3">
    <location>
        <begin position="202"/>
        <end position="216"/>
    </location>
</feature>
<dbReference type="GO" id="GO:0046872">
    <property type="term" value="F:metal ion binding"/>
    <property type="evidence" value="ECO:0007669"/>
    <property type="project" value="UniProtKB-KW"/>
</dbReference>
<accession>A0AAV4Q8A1</accession>
<dbReference type="SUPFAM" id="SSF57889">
    <property type="entry name" value="Cysteine-rich domain"/>
    <property type="match status" value="1"/>
</dbReference>
<evidence type="ECO:0000256" key="1">
    <source>
        <dbReference type="ARBA" id="ARBA00022723"/>
    </source>
</evidence>
<proteinExistence type="predicted"/>
<evidence type="ECO:0000256" key="3">
    <source>
        <dbReference type="SAM" id="MobiDB-lite"/>
    </source>
</evidence>
<dbReference type="PROSITE" id="PS00479">
    <property type="entry name" value="ZF_DAG_PE_1"/>
    <property type="match status" value="1"/>
</dbReference>
<dbReference type="Pfam" id="PF00130">
    <property type="entry name" value="C1_1"/>
    <property type="match status" value="1"/>
</dbReference>
<keyword evidence="1" id="KW-0479">Metal-binding</keyword>
<sequence>MKSIWPIEWKQQIMWFQVKMTMFLVSRLATEPGLESSGFYGQISPLISSPNRSPPFASPDQQTDGCFIDDSSSQDATLSAPKSPRPHGMVHAIHHRFSLKVKISTCAFCEKSMFYGYFCSECKFRCHRDCVDKVPPSCGLPNELVDIFAQTMKNDENRSPMPSRNLIASPGNVMKSESARERKWSRQQQQLISLPAFPAPDSSSNTSSCNSSTPSSPALPQCRSADPSSCCTHPSVSVSRYKIFM</sequence>
<keyword evidence="5" id="KW-0418">Kinase</keyword>
<dbReference type="EMBL" id="BPLR01005709">
    <property type="protein sequence ID" value="GIY04442.1"/>
    <property type="molecule type" value="Genomic_DNA"/>
</dbReference>
<comment type="caution">
    <text evidence="5">The sequence shown here is derived from an EMBL/GenBank/DDBJ whole genome shotgun (WGS) entry which is preliminary data.</text>
</comment>
<feature type="region of interest" description="Disordered" evidence="3">
    <location>
        <begin position="155"/>
        <end position="228"/>
    </location>
</feature>
<protein>
    <submittedName>
        <fullName evidence="5">Kinase suppressor of Ras 2</fullName>
    </submittedName>
</protein>
<gene>
    <name evidence="5" type="primary">KSR2_1</name>
    <name evidence="5" type="ORF">CEXT_91661</name>
</gene>
<dbReference type="CDD" id="cd20812">
    <property type="entry name" value="C1_KSR"/>
    <property type="match status" value="1"/>
</dbReference>
<feature type="domain" description="Phorbol-ester/DAG-type" evidence="4">
    <location>
        <begin position="94"/>
        <end position="138"/>
    </location>
</feature>
<keyword evidence="6" id="KW-1185">Reference proteome</keyword>
<dbReference type="GO" id="GO:0016301">
    <property type="term" value="F:kinase activity"/>
    <property type="evidence" value="ECO:0007669"/>
    <property type="project" value="UniProtKB-KW"/>
</dbReference>
<dbReference type="InterPro" id="IPR002219">
    <property type="entry name" value="PKC_DAG/PE"/>
</dbReference>
<dbReference type="PROSITE" id="PS50081">
    <property type="entry name" value="ZF_DAG_PE_2"/>
    <property type="match status" value="1"/>
</dbReference>
<dbReference type="InterPro" id="IPR046349">
    <property type="entry name" value="C1-like_sf"/>
</dbReference>
<keyword evidence="5" id="KW-0808">Transferase</keyword>
<organism evidence="5 6">
    <name type="scientific">Caerostris extrusa</name>
    <name type="common">Bark spider</name>
    <name type="synonym">Caerostris bankana</name>
    <dbReference type="NCBI Taxonomy" id="172846"/>
    <lineage>
        <taxon>Eukaryota</taxon>
        <taxon>Metazoa</taxon>
        <taxon>Ecdysozoa</taxon>
        <taxon>Arthropoda</taxon>
        <taxon>Chelicerata</taxon>
        <taxon>Arachnida</taxon>
        <taxon>Araneae</taxon>
        <taxon>Araneomorphae</taxon>
        <taxon>Entelegynae</taxon>
        <taxon>Araneoidea</taxon>
        <taxon>Araneidae</taxon>
        <taxon>Caerostris</taxon>
    </lineage>
</organism>
<reference evidence="5 6" key="1">
    <citation type="submission" date="2021-06" db="EMBL/GenBank/DDBJ databases">
        <title>Caerostris extrusa draft genome.</title>
        <authorList>
            <person name="Kono N."/>
            <person name="Arakawa K."/>
        </authorList>
    </citation>
    <scope>NUCLEOTIDE SEQUENCE [LARGE SCALE GENOMIC DNA]</scope>
</reference>
<dbReference type="Gene3D" id="3.30.60.20">
    <property type="match status" value="1"/>
</dbReference>
<evidence type="ECO:0000313" key="5">
    <source>
        <dbReference type="EMBL" id="GIY04442.1"/>
    </source>
</evidence>
<dbReference type="SMART" id="SM00109">
    <property type="entry name" value="C1"/>
    <property type="match status" value="1"/>
</dbReference>
<evidence type="ECO:0000259" key="4">
    <source>
        <dbReference type="PROSITE" id="PS50081"/>
    </source>
</evidence>
<keyword evidence="2" id="KW-0862">Zinc</keyword>
<evidence type="ECO:0000313" key="6">
    <source>
        <dbReference type="Proteomes" id="UP001054945"/>
    </source>
</evidence>
<dbReference type="Proteomes" id="UP001054945">
    <property type="component" value="Unassembled WGS sequence"/>
</dbReference>
<dbReference type="AlphaFoldDB" id="A0AAV4Q8A1"/>